<dbReference type="GO" id="GO:0016787">
    <property type="term" value="F:hydrolase activity"/>
    <property type="evidence" value="ECO:0007669"/>
    <property type="project" value="UniProtKB-KW"/>
</dbReference>
<dbReference type="EMBL" id="SDPO01000003">
    <property type="protein sequence ID" value="RXZ47468.1"/>
    <property type="molecule type" value="Genomic_DNA"/>
</dbReference>
<feature type="domain" description="Helicase ATP-binding" evidence="8">
    <location>
        <begin position="394"/>
        <end position="577"/>
    </location>
</feature>
<dbReference type="InterPro" id="IPR001650">
    <property type="entry name" value="Helicase_C-like"/>
</dbReference>
<proteinExistence type="inferred from homology"/>
<keyword evidence="1" id="KW-0547">Nucleotide-binding</keyword>
<dbReference type="InterPro" id="IPR027417">
    <property type="entry name" value="P-loop_NTPase"/>
</dbReference>
<dbReference type="SMART" id="SM00490">
    <property type="entry name" value="HELICc"/>
    <property type="match status" value="1"/>
</dbReference>
<feature type="short sequence motif" description="Q motif" evidence="6">
    <location>
        <begin position="363"/>
        <end position="391"/>
    </location>
</feature>
<feature type="domain" description="Helicase C-terminal" evidence="9">
    <location>
        <begin position="600"/>
        <end position="743"/>
    </location>
</feature>
<dbReference type="GO" id="GO:0003724">
    <property type="term" value="F:RNA helicase activity"/>
    <property type="evidence" value="ECO:0007669"/>
    <property type="project" value="InterPro"/>
</dbReference>
<evidence type="ECO:0000256" key="7">
    <source>
        <dbReference type="SAM" id="MobiDB-lite"/>
    </source>
</evidence>
<keyword evidence="4" id="KW-0067">ATP-binding</keyword>
<dbReference type="GO" id="GO:0005524">
    <property type="term" value="F:ATP binding"/>
    <property type="evidence" value="ECO:0007669"/>
    <property type="project" value="UniProtKB-KW"/>
</dbReference>
<dbReference type="PROSITE" id="PS51195">
    <property type="entry name" value="Q_MOTIF"/>
    <property type="match status" value="1"/>
</dbReference>
<dbReference type="SUPFAM" id="SSF52540">
    <property type="entry name" value="P-loop containing nucleoside triphosphate hydrolases"/>
    <property type="match status" value="1"/>
</dbReference>
<dbReference type="InterPro" id="IPR011545">
    <property type="entry name" value="DEAD/DEAH_box_helicase_dom"/>
</dbReference>
<evidence type="ECO:0000259" key="9">
    <source>
        <dbReference type="PROSITE" id="PS51194"/>
    </source>
</evidence>
<dbReference type="Pfam" id="PF00270">
    <property type="entry name" value="DEAD"/>
    <property type="match status" value="1"/>
</dbReference>
<dbReference type="Pfam" id="PF00271">
    <property type="entry name" value="Helicase_C"/>
    <property type="match status" value="1"/>
</dbReference>
<dbReference type="InterPro" id="IPR050079">
    <property type="entry name" value="DEAD_box_RNA_helicase"/>
</dbReference>
<dbReference type="CDD" id="cd00268">
    <property type="entry name" value="DEADc"/>
    <property type="match status" value="1"/>
</dbReference>
<keyword evidence="12" id="KW-1185">Reference proteome</keyword>
<dbReference type="GO" id="GO:0005829">
    <property type="term" value="C:cytosol"/>
    <property type="evidence" value="ECO:0007669"/>
    <property type="project" value="TreeGrafter"/>
</dbReference>
<feature type="domain" description="DEAD-box RNA helicase Q" evidence="10">
    <location>
        <begin position="363"/>
        <end position="391"/>
    </location>
</feature>
<dbReference type="CDD" id="cd18787">
    <property type="entry name" value="SF2_C_DEAD"/>
    <property type="match status" value="1"/>
</dbReference>
<feature type="compositionally biased region" description="Basic and acidic residues" evidence="7">
    <location>
        <begin position="39"/>
        <end position="327"/>
    </location>
</feature>
<evidence type="ECO:0000259" key="8">
    <source>
        <dbReference type="PROSITE" id="PS51192"/>
    </source>
</evidence>
<dbReference type="AlphaFoldDB" id="A0A4Q2JNE4"/>
<dbReference type="InterPro" id="IPR044742">
    <property type="entry name" value="DEAD/DEAH_RhlB"/>
</dbReference>
<dbReference type="GO" id="GO:0003676">
    <property type="term" value="F:nucleic acid binding"/>
    <property type="evidence" value="ECO:0007669"/>
    <property type="project" value="InterPro"/>
</dbReference>
<dbReference type="OrthoDB" id="9805696at2"/>
<reference evidence="11 12" key="1">
    <citation type="submission" date="2019-01" db="EMBL/GenBank/DDBJ databases">
        <authorList>
            <person name="Li J."/>
        </authorList>
    </citation>
    <scope>NUCLEOTIDE SEQUENCE [LARGE SCALE GENOMIC DNA]</scope>
    <source>
        <strain evidence="11 12">CCUG 35506</strain>
    </source>
</reference>
<keyword evidence="2" id="KW-0378">Hydrolase</keyword>
<dbReference type="PROSITE" id="PS51192">
    <property type="entry name" value="HELICASE_ATP_BIND_1"/>
    <property type="match status" value="1"/>
</dbReference>
<dbReference type="Proteomes" id="UP000292935">
    <property type="component" value="Unassembled WGS sequence"/>
</dbReference>
<gene>
    <name evidence="11" type="ORF">ESP57_12990</name>
</gene>
<comment type="similarity">
    <text evidence="5">Belongs to the DEAD box helicase family.</text>
</comment>
<keyword evidence="3 11" id="KW-0347">Helicase</keyword>
<evidence type="ECO:0000256" key="6">
    <source>
        <dbReference type="PROSITE-ProRule" id="PRU00552"/>
    </source>
</evidence>
<dbReference type="PANTHER" id="PTHR47959">
    <property type="entry name" value="ATP-DEPENDENT RNA HELICASE RHLE-RELATED"/>
    <property type="match status" value="1"/>
</dbReference>
<feature type="region of interest" description="Disordered" evidence="7">
    <location>
        <begin position="1"/>
        <end position="340"/>
    </location>
</feature>
<dbReference type="SMART" id="SM00487">
    <property type="entry name" value="DEXDc"/>
    <property type="match status" value="1"/>
</dbReference>
<comment type="caution">
    <text evidence="11">The sequence shown here is derived from an EMBL/GenBank/DDBJ whole genome shotgun (WGS) entry which is preliminary data.</text>
</comment>
<evidence type="ECO:0000256" key="1">
    <source>
        <dbReference type="ARBA" id="ARBA00022741"/>
    </source>
</evidence>
<dbReference type="PROSITE" id="PS51194">
    <property type="entry name" value="HELICASE_CTER"/>
    <property type="match status" value="1"/>
</dbReference>
<sequence length="804" mass="90486">MPKNKKPQGGRPAKNFDPSYAKGGSKGGPARAGSSKPGSRSEGHRGYRPEADAPRKERWSRDERVSTGRAPHRSERDGRDERAPRSFDRNDRPARSYDRDDRAPRTNDRNDRAPRSFDRNDRPARSFDRNDRNDRPARSYDRDDRAPRTNDRNDRAPRSFDRNDRNDRPARSFDRNDRPARSYDRDDRAPRTNDRNDRPARSFDRNDRPARSFDRNDRPARSFDRDDRAPRSNDRNDRPARSFDRDDRAPRSFDRNDRNDRPTRSYDRNDRNDRPARSFDRNDRNDRPARSFDRPDRPTRSYDRDDRAPRRDFDRPGFKESSGRRDSSFYPAKDQGNRHAKTDDVVLERLEAQAIQATDADGVSFADLGLGGNVVAALRQLGAESPFPIQAATIPVVLEGRDVLGRGKTGSGKTIAFGAPTVERLMKLWAESGKAGGKRQMGRKPRALILAPTRELALQIDRTVQPIAQSVGLFTTQIYGGVPQQRQVGALQRGVDIVIGTPGRIEDLIEQRRLDLSEVVITVLDEADHMCDLGFLEPVQRIIRHTANGGQKLLFSATLDKGVAALVDEFLVDPAVHEVAGEDQASSTIEHRVFVIGNHEKRDIVAELANREGKTLVFSRTRAFAEDLTGHLEDYGIRAVALHGDLNQSRRTRNLQQLTSGRVNVLVATDVAARGIHVDDIDLVIQADAPDEYKTYLHRSGRTGRAGKTGQVVTLIPRNRQRRMVELLDRAEIDVDFVDMRLGDDFAGELERGTAAAVAIESLDAAADAVDVVELDDVVEIIEVEETIEIVETVSVAADEEFAG</sequence>
<dbReference type="Gene3D" id="3.40.50.300">
    <property type="entry name" value="P-loop containing nucleotide triphosphate hydrolases"/>
    <property type="match status" value="2"/>
</dbReference>
<evidence type="ECO:0000313" key="11">
    <source>
        <dbReference type="EMBL" id="RXZ47468.1"/>
    </source>
</evidence>
<evidence type="ECO:0000256" key="3">
    <source>
        <dbReference type="ARBA" id="ARBA00022806"/>
    </source>
</evidence>
<dbReference type="PANTHER" id="PTHR47959:SF13">
    <property type="entry name" value="ATP-DEPENDENT RNA HELICASE RHLE"/>
    <property type="match status" value="1"/>
</dbReference>
<evidence type="ECO:0000313" key="12">
    <source>
        <dbReference type="Proteomes" id="UP000292935"/>
    </source>
</evidence>
<dbReference type="InterPro" id="IPR014001">
    <property type="entry name" value="Helicase_ATP-bd"/>
</dbReference>
<accession>A0A4Q2JNE4</accession>
<name>A0A4Q2JNE4_9MICO</name>
<dbReference type="InterPro" id="IPR014014">
    <property type="entry name" value="RNA_helicase_DEAD_Q_motif"/>
</dbReference>
<evidence type="ECO:0000256" key="2">
    <source>
        <dbReference type="ARBA" id="ARBA00022801"/>
    </source>
</evidence>
<evidence type="ECO:0000259" key="10">
    <source>
        <dbReference type="PROSITE" id="PS51195"/>
    </source>
</evidence>
<dbReference type="RefSeq" id="WP_129231878.1">
    <property type="nucleotide sequence ID" value="NZ_SDPO01000003.1"/>
</dbReference>
<protein>
    <submittedName>
        <fullName evidence="11">DEAD/DEAH box helicase</fullName>
    </submittedName>
</protein>
<evidence type="ECO:0000256" key="5">
    <source>
        <dbReference type="ARBA" id="ARBA00038437"/>
    </source>
</evidence>
<evidence type="ECO:0000256" key="4">
    <source>
        <dbReference type="ARBA" id="ARBA00022840"/>
    </source>
</evidence>
<organism evidence="11 12">
    <name type="scientific">Agromyces fucosus</name>
    <dbReference type="NCBI Taxonomy" id="41985"/>
    <lineage>
        <taxon>Bacteria</taxon>
        <taxon>Bacillati</taxon>
        <taxon>Actinomycetota</taxon>
        <taxon>Actinomycetes</taxon>
        <taxon>Micrococcales</taxon>
        <taxon>Microbacteriaceae</taxon>
        <taxon>Agromyces</taxon>
    </lineage>
</organism>